<evidence type="ECO:0000256" key="4">
    <source>
        <dbReference type="ARBA" id="ARBA00022801"/>
    </source>
</evidence>
<dbReference type="InterPro" id="IPR025705">
    <property type="entry name" value="Beta_hexosaminidase_sua/sub"/>
</dbReference>
<dbReference type="PANTHER" id="PTHR22600">
    <property type="entry name" value="BETA-HEXOSAMINIDASE"/>
    <property type="match status" value="1"/>
</dbReference>
<proteinExistence type="inferred from homology"/>
<organism evidence="10">
    <name type="scientific">Trepomonas sp. PC1</name>
    <dbReference type="NCBI Taxonomy" id="1076344"/>
    <lineage>
        <taxon>Eukaryota</taxon>
        <taxon>Metamonada</taxon>
        <taxon>Diplomonadida</taxon>
        <taxon>Hexamitidae</taxon>
        <taxon>Hexamitinae</taxon>
        <taxon>Trepomonas</taxon>
    </lineage>
</organism>
<dbReference type="GO" id="GO:0030203">
    <property type="term" value="P:glycosaminoglycan metabolic process"/>
    <property type="evidence" value="ECO:0007669"/>
    <property type="project" value="TreeGrafter"/>
</dbReference>
<evidence type="ECO:0000259" key="8">
    <source>
        <dbReference type="Pfam" id="PF00728"/>
    </source>
</evidence>
<dbReference type="PIRSF" id="PIRSF001093">
    <property type="entry name" value="B-hxosamndse_ab_euk"/>
    <property type="match status" value="1"/>
</dbReference>
<feature type="non-terminal residue" evidence="10">
    <location>
        <position position="1"/>
    </location>
</feature>
<dbReference type="GO" id="GO:0016020">
    <property type="term" value="C:membrane"/>
    <property type="evidence" value="ECO:0007669"/>
    <property type="project" value="TreeGrafter"/>
</dbReference>
<evidence type="ECO:0000259" key="9">
    <source>
        <dbReference type="Pfam" id="PF14845"/>
    </source>
</evidence>
<keyword evidence="6" id="KW-0326">Glycosidase</keyword>
<comment type="catalytic activity">
    <reaction evidence="1">
        <text>Hydrolysis of terminal non-reducing N-acetyl-D-hexosamine residues in N-acetyl-beta-D-hexosaminides.</text>
        <dbReference type="EC" id="3.2.1.52"/>
    </reaction>
</comment>
<dbReference type="Pfam" id="PF00728">
    <property type="entry name" value="Glyco_hydro_20"/>
    <property type="match status" value="1"/>
</dbReference>
<evidence type="ECO:0000256" key="3">
    <source>
        <dbReference type="ARBA" id="ARBA00012663"/>
    </source>
</evidence>
<dbReference type="InterPro" id="IPR029018">
    <property type="entry name" value="Hex-like_dom2"/>
</dbReference>
<protein>
    <recommendedName>
        <fullName evidence="3">beta-N-acetylhexosaminidase</fullName>
        <ecNumber evidence="3">3.2.1.52</ecNumber>
    </recommendedName>
</protein>
<accession>A0A146K5U9</accession>
<dbReference type="EMBL" id="GDID01004589">
    <property type="protein sequence ID" value="JAP92017.1"/>
    <property type="molecule type" value="Transcribed_RNA"/>
</dbReference>
<dbReference type="InterPro" id="IPR017853">
    <property type="entry name" value="GH"/>
</dbReference>
<evidence type="ECO:0000256" key="7">
    <source>
        <dbReference type="PIRSR" id="PIRSR001093-1"/>
    </source>
</evidence>
<gene>
    <name evidence="10" type="ORF">TPC1_16170</name>
</gene>
<dbReference type="Pfam" id="PF14845">
    <property type="entry name" value="Glycohydro_20b2"/>
    <property type="match status" value="1"/>
</dbReference>
<evidence type="ECO:0000313" key="10">
    <source>
        <dbReference type="EMBL" id="JAP92017.1"/>
    </source>
</evidence>
<dbReference type="InterPro" id="IPR015883">
    <property type="entry name" value="Glyco_hydro_20_cat"/>
</dbReference>
<keyword evidence="5" id="KW-0325">Glycoprotein</keyword>
<dbReference type="AlphaFoldDB" id="A0A146K5U9"/>
<dbReference type="PANTHER" id="PTHR22600:SF21">
    <property type="entry name" value="BETA-HEXOSAMINIDASE A"/>
    <property type="match status" value="1"/>
</dbReference>
<evidence type="ECO:0000256" key="5">
    <source>
        <dbReference type="ARBA" id="ARBA00023180"/>
    </source>
</evidence>
<dbReference type="SUPFAM" id="SSF55545">
    <property type="entry name" value="beta-N-acetylhexosaminidase-like domain"/>
    <property type="match status" value="1"/>
</dbReference>
<sequence length="514" mass="58551">LTTLQQITPMPHNYIVTNYDFMNIGKLSWKCNIVAGGDCTDRLTNMIELYEKDFFPKGTPEYQQGITVKSIQINVKSDISPKSVFSGVENYTLETNKSGIFISAENLYGASRALSTVAQLIVEKKGNEYKLGMYNIQSVKITDYPAYKYRSLMIDTSRHFLQINTVKRQINAMAISKLNALHIHIVDSQSSAFVPTTKPADEFSKATYNNGQQYQYYKDDLKEIAKYADSLGVHLVIEFDMPGHVKSWRLVNSAIVANCPKHGYSSVDPTNELTFTYIRSYMQDLVDAAFGYLGKDPVLHLGGDEVDHLCWSEDPKIKQYMSDNHITTNILWQQFHAKIVKMVNEINGQTTRLYWQESYENDNEMTGNAFVHAWYDYKIAPKAVKQGLKVIRSQGWYLDVNQPGQSRYSFADTWQDFYQVDPLENIESQFKNLIVGGGACMWGEKVSNGNIDEFIWPRALAVAEVLWYAPIDRTINNDLKDRMQEAVCRYLNIGVGSGPIKPSKPCPGMDEPRY</sequence>
<feature type="domain" description="Glycoside hydrolase family 20 catalytic" evidence="8">
    <location>
        <begin position="147"/>
        <end position="468"/>
    </location>
</feature>
<comment type="similarity">
    <text evidence="2">Belongs to the glycosyl hydrolase 20 family.</text>
</comment>
<dbReference type="GO" id="GO:0005975">
    <property type="term" value="P:carbohydrate metabolic process"/>
    <property type="evidence" value="ECO:0007669"/>
    <property type="project" value="InterPro"/>
</dbReference>
<dbReference type="Gene3D" id="3.30.379.10">
    <property type="entry name" value="Chitobiase/beta-hexosaminidase domain 2-like"/>
    <property type="match status" value="1"/>
</dbReference>
<feature type="domain" description="Beta-hexosaminidase eukaryotic type N-terminal" evidence="9">
    <location>
        <begin position="62"/>
        <end position="120"/>
    </location>
</feature>
<dbReference type="InterPro" id="IPR029019">
    <property type="entry name" value="HEX_eukaryotic_N"/>
</dbReference>
<name>A0A146K5U9_9EUKA</name>
<evidence type="ECO:0000256" key="6">
    <source>
        <dbReference type="ARBA" id="ARBA00023295"/>
    </source>
</evidence>
<dbReference type="PRINTS" id="PR00738">
    <property type="entry name" value="GLHYDRLASE20"/>
</dbReference>
<feature type="active site" description="Proton donor" evidence="7">
    <location>
        <position position="305"/>
    </location>
</feature>
<keyword evidence="4 10" id="KW-0378">Hydrolase</keyword>
<evidence type="ECO:0000256" key="2">
    <source>
        <dbReference type="ARBA" id="ARBA00006285"/>
    </source>
</evidence>
<evidence type="ECO:0000256" key="1">
    <source>
        <dbReference type="ARBA" id="ARBA00001231"/>
    </source>
</evidence>
<reference evidence="10" key="1">
    <citation type="submission" date="2015-07" db="EMBL/GenBank/DDBJ databases">
        <title>Adaptation to a free-living lifestyle via gene acquisitions in the diplomonad Trepomonas sp. PC1.</title>
        <authorList>
            <person name="Xu F."/>
            <person name="Jerlstrom-Hultqvist J."/>
            <person name="Kolisko M."/>
            <person name="Simpson A.G.B."/>
            <person name="Roger A.J."/>
            <person name="Svard S.G."/>
            <person name="Andersson J.O."/>
        </authorList>
    </citation>
    <scope>NUCLEOTIDE SEQUENCE</scope>
    <source>
        <strain evidence="10">PC1</strain>
    </source>
</reference>
<dbReference type="EC" id="3.2.1.52" evidence="3"/>
<dbReference type="Gene3D" id="3.20.20.80">
    <property type="entry name" value="Glycosidases"/>
    <property type="match status" value="1"/>
</dbReference>
<dbReference type="GO" id="GO:0004563">
    <property type="term" value="F:beta-N-acetylhexosaminidase activity"/>
    <property type="evidence" value="ECO:0007669"/>
    <property type="project" value="UniProtKB-EC"/>
</dbReference>
<dbReference type="SUPFAM" id="SSF51445">
    <property type="entry name" value="(Trans)glycosidases"/>
    <property type="match status" value="1"/>
</dbReference>